<dbReference type="SUPFAM" id="SSF50911">
    <property type="entry name" value="Mannose 6-phosphate receptor domain"/>
    <property type="match status" value="1"/>
</dbReference>
<keyword evidence="11" id="KW-1185">Reference proteome</keyword>
<dbReference type="GO" id="GO:0005788">
    <property type="term" value="C:endoplasmic reticulum lumen"/>
    <property type="evidence" value="ECO:0007669"/>
    <property type="project" value="TreeGrafter"/>
</dbReference>
<evidence type="ECO:0000256" key="6">
    <source>
        <dbReference type="ARBA" id="ARBA00022824"/>
    </source>
</evidence>
<proteinExistence type="inferred from homology"/>
<feature type="region of interest" description="Disordered" evidence="8">
    <location>
        <begin position="372"/>
        <end position="443"/>
    </location>
</feature>
<dbReference type="GO" id="GO:0030246">
    <property type="term" value="F:carbohydrate binding"/>
    <property type="evidence" value="ECO:0007669"/>
    <property type="project" value="UniProtKB-KW"/>
</dbReference>
<dbReference type="InterPro" id="IPR045149">
    <property type="entry name" value="OS-9-like"/>
</dbReference>
<evidence type="ECO:0000256" key="2">
    <source>
        <dbReference type="ARBA" id="ARBA00009918"/>
    </source>
</evidence>
<evidence type="ECO:0000256" key="7">
    <source>
        <dbReference type="ARBA" id="ARBA00023157"/>
    </source>
</evidence>
<dbReference type="InterPro" id="IPR012913">
    <property type="entry name" value="OS9-like_dom"/>
</dbReference>
<comment type="subcellular location">
    <subcellularLocation>
        <location evidence="1">Endoplasmic reticulum membrane</location>
        <topology evidence="1">Peripheral membrane protein</topology>
        <orientation evidence="1">Lumenal side</orientation>
    </subcellularLocation>
</comment>
<feature type="region of interest" description="Disordered" evidence="8">
    <location>
        <begin position="211"/>
        <end position="262"/>
    </location>
</feature>
<accession>A0A5M6BR85</accession>
<dbReference type="PANTHER" id="PTHR15414">
    <property type="entry name" value="OS-9-RELATED"/>
    <property type="match status" value="1"/>
</dbReference>
<evidence type="ECO:0000256" key="5">
    <source>
        <dbReference type="ARBA" id="ARBA00022734"/>
    </source>
</evidence>
<feature type="compositionally biased region" description="Basic and acidic residues" evidence="8">
    <location>
        <begin position="398"/>
        <end position="408"/>
    </location>
</feature>
<feature type="region of interest" description="Disordered" evidence="8">
    <location>
        <begin position="465"/>
        <end position="487"/>
    </location>
</feature>
<evidence type="ECO:0000256" key="9">
    <source>
        <dbReference type="SAM" id="SignalP"/>
    </source>
</evidence>
<dbReference type="GeneID" id="43591655"/>
<dbReference type="Pfam" id="PF07915">
    <property type="entry name" value="PRKCSH"/>
    <property type="match status" value="1"/>
</dbReference>
<feature type="compositionally biased region" description="Polar residues" evidence="8">
    <location>
        <begin position="428"/>
        <end position="441"/>
    </location>
</feature>
<name>A0A5M6BR85_9TREE</name>
<dbReference type="GO" id="GO:0030970">
    <property type="term" value="P:retrograde protein transport, ER to cytosol"/>
    <property type="evidence" value="ECO:0007669"/>
    <property type="project" value="TreeGrafter"/>
</dbReference>
<feature type="signal peptide" evidence="9">
    <location>
        <begin position="1"/>
        <end position="22"/>
    </location>
</feature>
<protein>
    <recommendedName>
        <fullName evidence="3">Protein OS-9 homolog</fullName>
    </recommendedName>
</protein>
<evidence type="ECO:0000313" key="10">
    <source>
        <dbReference type="EMBL" id="WWD21612.1"/>
    </source>
</evidence>
<feature type="chain" id="PRO_5043422476" description="Protein OS-9 homolog" evidence="9">
    <location>
        <begin position="23"/>
        <end position="565"/>
    </location>
</feature>
<dbReference type="GO" id="GO:0005789">
    <property type="term" value="C:endoplasmic reticulum membrane"/>
    <property type="evidence" value="ECO:0007669"/>
    <property type="project" value="UniProtKB-SubCell"/>
</dbReference>
<sequence>MHRNLLIYLSALSALSPLPSLSLRHGAHQLRDLYAYPKYEVQFMNDLPLSAGDAQRCKITGIGIEEDWMAMRPAGGSGGERRLINGDEGEGSSLNAQPDKLELVPMNFAHPEDEPGTPPYPYLCLMPSSNTTAAQTSRIDQLDEVEDELDPVQGWQALSHLEGKCLYSRQGWFTYAYCHNNYIRQFRQAHHKHPHPPGGVIPTEDPAYDAYTLGQANPSPRKGSSTKSKVKGVKGAPNAAKAEQQTTLNSLDQSSSISTGTDTGVGVGKGDITAPAVSFGLDASSRYLVQRWSDGTRCDKTGRPREVEVQVHCSMTTSDMIYMVKELAICQYVIIIHSPHLCGLPGFKAEHAQVEMAGIKCRQVISDEEFEKFEKGESEEEAERKKGVLGLPFSNKPIGEHEPQHRFGLDGQQQQSGPDGPGVPPVDETQSLGGSSDSTIDGTEIVFGLDVEDSNLREMLKKALESLSDRARGKSSSLDNDDEGTNRDEEIVLVSWDEDDEGGAVLIDADMVLMGGEEGEKKVGLGEKEKGMLERVIREYLGRSKQSKNDEDEDAQDEERVKDEL</sequence>
<dbReference type="KEGG" id="ksn:43591655"/>
<feature type="region of interest" description="Disordered" evidence="8">
    <location>
        <begin position="542"/>
        <end position="565"/>
    </location>
</feature>
<keyword evidence="7" id="KW-1015">Disulfide bond</keyword>
<feature type="compositionally biased region" description="Basic and acidic residues" evidence="8">
    <location>
        <begin position="372"/>
        <end position="386"/>
    </location>
</feature>
<keyword evidence="6" id="KW-0256">Endoplasmic reticulum</keyword>
<feature type="compositionally biased region" description="Polar residues" evidence="8">
    <location>
        <begin position="243"/>
        <end position="253"/>
    </location>
</feature>
<reference evidence="10" key="1">
    <citation type="submission" date="2017-08" db="EMBL/GenBank/DDBJ databases">
        <authorList>
            <person name="Cuomo C."/>
            <person name="Billmyre B."/>
            <person name="Heitman J."/>
        </authorList>
    </citation>
    <scope>NUCLEOTIDE SEQUENCE</scope>
    <source>
        <strain evidence="10">CBS 12478</strain>
    </source>
</reference>
<evidence type="ECO:0000256" key="3">
    <source>
        <dbReference type="ARBA" id="ARBA00018727"/>
    </source>
</evidence>
<dbReference type="InterPro" id="IPR044865">
    <property type="entry name" value="MRH_dom"/>
</dbReference>
<dbReference type="AlphaFoldDB" id="A0A5M6BR85"/>
<evidence type="ECO:0000256" key="1">
    <source>
        <dbReference type="ARBA" id="ARBA00004367"/>
    </source>
</evidence>
<evidence type="ECO:0000256" key="8">
    <source>
        <dbReference type="SAM" id="MobiDB-lite"/>
    </source>
</evidence>
<evidence type="ECO:0000313" key="11">
    <source>
        <dbReference type="Proteomes" id="UP000322225"/>
    </source>
</evidence>
<dbReference type="Proteomes" id="UP000322225">
    <property type="component" value="Chromosome 11"/>
</dbReference>
<keyword evidence="5" id="KW-0430">Lectin</keyword>
<dbReference type="Gene3D" id="2.70.130.10">
    <property type="entry name" value="Mannose-6-phosphate receptor binding domain"/>
    <property type="match status" value="1"/>
</dbReference>
<dbReference type="EMBL" id="CP144061">
    <property type="protein sequence ID" value="WWD21612.1"/>
    <property type="molecule type" value="Genomic_DNA"/>
</dbReference>
<keyword evidence="4 9" id="KW-0732">Signal</keyword>
<dbReference type="GO" id="GO:0030968">
    <property type="term" value="P:endoplasmic reticulum unfolded protein response"/>
    <property type="evidence" value="ECO:0007669"/>
    <property type="project" value="InterPro"/>
</dbReference>
<gene>
    <name evidence="10" type="ORF">CI109_106098</name>
</gene>
<comment type="similarity">
    <text evidence="2">Belongs to the OS-9 family.</text>
</comment>
<dbReference type="PANTHER" id="PTHR15414:SF0">
    <property type="entry name" value="ENDOPLASMIC RETICULUM LECTIN 1"/>
    <property type="match status" value="1"/>
</dbReference>
<organism evidence="10 11">
    <name type="scientific">Kwoniella shandongensis</name>
    <dbReference type="NCBI Taxonomy" id="1734106"/>
    <lineage>
        <taxon>Eukaryota</taxon>
        <taxon>Fungi</taxon>
        <taxon>Dikarya</taxon>
        <taxon>Basidiomycota</taxon>
        <taxon>Agaricomycotina</taxon>
        <taxon>Tremellomycetes</taxon>
        <taxon>Tremellales</taxon>
        <taxon>Cryptococcaceae</taxon>
        <taxon>Kwoniella</taxon>
    </lineage>
</organism>
<reference evidence="10" key="2">
    <citation type="submission" date="2024-01" db="EMBL/GenBank/DDBJ databases">
        <title>Comparative genomics of Cryptococcus and Kwoniella reveals pathogenesis evolution and contrasting modes of karyotype evolution via chromosome fusion or intercentromeric recombination.</title>
        <authorList>
            <person name="Coelho M.A."/>
            <person name="David-Palma M."/>
            <person name="Shea T."/>
            <person name="Bowers K."/>
            <person name="McGinley-Smith S."/>
            <person name="Mohammad A.W."/>
            <person name="Gnirke A."/>
            <person name="Yurkov A.M."/>
            <person name="Nowrousian M."/>
            <person name="Sun S."/>
            <person name="Cuomo C.A."/>
            <person name="Heitman J."/>
        </authorList>
    </citation>
    <scope>NUCLEOTIDE SEQUENCE</scope>
    <source>
        <strain evidence="10">CBS 12478</strain>
    </source>
</reference>
<feature type="region of interest" description="Disordered" evidence="8">
    <location>
        <begin position="76"/>
        <end position="96"/>
    </location>
</feature>
<dbReference type="PROSITE" id="PS51914">
    <property type="entry name" value="MRH"/>
    <property type="match status" value="1"/>
</dbReference>
<dbReference type="RefSeq" id="XP_031858221.1">
    <property type="nucleotide sequence ID" value="XM_032007486.1"/>
</dbReference>
<dbReference type="InterPro" id="IPR009011">
    <property type="entry name" value="Man6P_isomerase_rcpt-bd_dom_sf"/>
</dbReference>
<evidence type="ECO:0000256" key="4">
    <source>
        <dbReference type="ARBA" id="ARBA00022729"/>
    </source>
</evidence>
<dbReference type="OrthoDB" id="448954at2759"/>